<reference evidence="2 3" key="1">
    <citation type="submission" date="2019-03" db="EMBL/GenBank/DDBJ databases">
        <title>Genomic Encyclopedia of Type Strains, Phase IV (KMG-IV): sequencing the most valuable type-strain genomes for metagenomic binning, comparative biology and taxonomic classification.</title>
        <authorList>
            <person name="Goeker M."/>
        </authorList>
    </citation>
    <scope>NUCLEOTIDE SEQUENCE [LARGE SCALE GENOMIC DNA]</scope>
    <source>
        <strain evidence="2 3">DSM 18063</strain>
    </source>
</reference>
<accession>A0A4R2Q2X0</accession>
<dbReference type="Proteomes" id="UP000294835">
    <property type="component" value="Unassembled WGS sequence"/>
</dbReference>
<comment type="caution">
    <text evidence="2">The sequence shown here is derived from an EMBL/GenBank/DDBJ whole genome shotgun (WGS) entry which is preliminary data.</text>
</comment>
<evidence type="ECO:0000313" key="2">
    <source>
        <dbReference type="EMBL" id="TCP42154.1"/>
    </source>
</evidence>
<gene>
    <name evidence="2" type="ORF">EV662_10359</name>
</gene>
<dbReference type="OrthoDB" id="7161641at2"/>
<keyword evidence="1" id="KW-1133">Transmembrane helix</keyword>
<proteinExistence type="predicted"/>
<organism evidence="2 3">
    <name type="scientific">Rhodovulum marinum</name>
    <dbReference type="NCBI Taxonomy" id="320662"/>
    <lineage>
        <taxon>Bacteria</taxon>
        <taxon>Pseudomonadati</taxon>
        <taxon>Pseudomonadota</taxon>
        <taxon>Alphaproteobacteria</taxon>
        <taxon>Rhodobacterales</taxon>
        <taxon>Paracoccaceae</taxon>
        <taxon>Rhodovulum</taxon>
    </lineage>
</organism>
<feature type="transmembrane region" description="Helical" evidence="1">
    <location>
        <begin position="21"/>
        <end position="43"/>
    </location>
</feature>
<protein>
    <submittedName>
        <fullName evidence="2">AsmA-like protein</fullName>
    </submittedName>
</protein>
<keyword evidence="3" id="KW-1185">Reference proteome</keyword>
<name>A0A4R2Q2X0_9RHOB</name>
<keyword evidence="1" id="KW-0472">Membrane</keyword>
<dbReference type="RefSeq" id="WP_132461302.1">
    <property type="nucleotide sequence ID" value="NZ_SLXP01000003.1"/>
</dbReference>
<evidence type="ECO:0000256" key="1">
    <source>
        <dbReference type="SAM" id="Phobius"/>
    </source>
</evidence>
<dbReference type="EMBL" id="SLXP01000003">
    <property type="protein sequence ID" value="TCP42154.1"/>
    <property type="molecule type" value="Genomic_DNA"/>
</dbReference>
<evidence type="ECO:0000313" key="3">
    <source>
        <dbReference type="Proteomes" id="UP000294835"/>
    </source>
</evidence>
<dbReference type="AlphaFoldDB" id="A0A4R2Q2X0"/>
<keyword evidence="1" id="KW-0812">Transmembrane</keyword>
<sequence length="1101" mass="113402">MNDRTTGPESQNLGTEPHQRFGLWLLLSLGMLVGLAGLAGLALTGRMVAMPGWAIERVEARLNSAFAPVEVRIGGMDVLVSRDSLPAIHFTDVVVLDAAGRDIAALPEIGATLSGRGLLSGRIDVTHLALSGAELTLRRAPDGRLDLALGGTGAPVSAAGSLGEVLDEIDRALSSPGLAAIRGVSIEGLGLIFEDARAGRTWNVENGLMTLDQTEAEVAVRAFFSLRGAGEVPAELAFDFTSLKGSPAARFAANFSDVASADIATQSPALAALALIDAPIAGAIRTEVDAAGTLGPLSAALEIGAGVLRPAGGAPPIGFAAGKSYFTYDPEARRLNFDQIALDTAVLRMTAEGHAYLRDMEGGWPETLIGQLAFREVALDPEGVFEAPAVFNGGALDLKLRLDPLTATLGQVVLLDGGRSYRGRGVVRALPEGWDVSVDAEIPEISDKRLLALWPLSVAGKTRAWFAENVLTSELYDVRAALRRSPDGPPRISLTHAFRDAEVRVLKSFPAIRDGRGYSTIEGRTYTLSVEGGMMPVPGAGAVDVTGSTLQVADVTEKPARARIVLRTRSTIASALALIDLPPLGVTSAAGLDPGLAEGTATLETHLSLPLRKGIELGDVVYRVTGDLTGVVSERLVPGRRFEAERLRLGAAADAVTISGAARLDGVPLRGAWTMVPGQAGAGRSRVEGTLELSQALNAQFGIGLPDGSLSGRAVGRFTVELAPEAPPLFTLDSDLVGLALKVPGLGWSKPQGAAGALELAGRMGPSPAVERLAVSAPGLSVEGSVALSQGGGLEAARLSRVRLGGWLDASVVLSGRGAGQAPAVAVTGGTVDLRATSLAGAGAARGGGAIDIALDRLIVSDGIVLSGVRGRLSGQGGMNGQLSAMLEGGGPVVATLATASGGTAIRVRAEDAGAALRGAGVYGRASGGALDLVLQPTGAPGRYGGRLRIDGLRVRGTPVLAELLSAISVVGIAELLDGEGLMFSDVEAEFRLLPGAIEVQRASAIGPSLGISMAGVYDTRGRRIDMQGVISPVYLLNSIGSVLTRRGEGLFGFNYRLTGDARDPEVGVNPLSIFTPGMFREIFRGPPPRVQSRPGTGDEE</sequence>